<accession>A0A6G2BA41</accession>
<keyword evidence="8 12" id="KW-1133">Transmembrane helix</keyword>
<evidence type="ECO:0000256" key="3">
    <source>
        <dbReference type="ARBA" id="ARBA00022692"/>
    </source>
</evidence>
<feature type="transmembrane region" description="Helical" evidence="12">
    <location>
        <begin position="746"/>
        <end position="764"/>
    </location>
</feature>
<feature type="domain" description="HMA" evidence="14">
    <location>
        <begin position="20"/>
        <end position="84"/>
    </location>
</feature>
<dbReference type="SUPFAM" id="SSF81665">
    <property type="entry name" value="Calcium ATPase, transmembrane domain M"/>
    <property type="match status" value="1"/>
</dbReference>
<evidence type="ECO:0000256" key="9">
    <source>
        <dbReference type="ARBA" id="ARBA00023136"/>
    </source>
</evidence>
<dbReference type="GO" id="GO:0005886">
    <property type="term" value="C:plasma membrane"/>
    <property type="evidence" value="ECO:0007669"/>
    <property type="project" value="UniProtKB-SubCell"/>
</dbReference>
<dbReference type="PANTHER" id="PTHR43520">
    <property type="entry name" value="ATP7, ISOFORM B"/>
    <property type="match status" value="1"/>
</dbReference>
<dbReference type="GO" id="GO:0055070">
    <property type="term" value="P:copper ion homeostasis"/>
    <property type="evidence" value="ECO:0007669"/>
    <property type="project" value="TreeGrafter"/>
</dbReference>
<dbReference type="GO" id="GO:0005507">
    <property type="term" value="F:copper ion binding"/>
    <property type="evidence" value="ECO:0007669"/>
    <property type="project" value="TreeGrafter"/>
</dbReference>
<evidence type="ECO:0000313" key="16">
    <source>
        <dbReference type="Proteomes" id="UP000473014"/>
    </source>
</evidence>
<feature type="transmembrane region" description="Helical" evidence="12">
    <location>
        <begin position="724"/>
        <end position="740"/>
    </location>
</feature>
<dbReference type="NCBIfam" id="TIGR01494">
    <property type="entry name" value="ATPase_P-type"/>
    <property type="match status" value="2"/>
</dbReference>
<dbReference type="PRINTS" id="PR00120">
    <property type="entry name" value="HATPASE"/>
</dbReference>
<dbReference type="SFLD" id="SFLDS00003">
    <property type="entry name" value="Haloacid_Dehalogenase"/>
    <property type="match status" value="1"/>
</dbReference>
<dbReference type="PROSITE" id="PS00154">
    <property type="entry name" value="ATPASE_E1_E2"/>
    <property type="match status" value="1"/>
</dbReference>
<dbReference type="Pfam" id="PF00403">
    <property type="entry name" value="HMA"/>
    <property type="match status" value="1"/>
</dbReference>
<dbReference type="InterPro" id="IPR027256">
    <property type="entry name" value="P-typ_ATPase_IB"/>
</dbReference>
<dbReference type="SFLD" id="SFLDF00027">
    <property type="entry name" value="p-type_atpase"/>
    <property type="match status" value="1"/>
</dbReference>
<keyword evidence="3 12" id="KW-0812">Transmembrane</keyword>
<dbReference type="OrthoDB" id="7059309at2"/>
<dbReference type="SUPFAM" id="SSF55008">
    <property type="entry name" value="HMA, heavy metal-associated domain"/>
    <property type="match status" value="1"/>
</dbReference>
<dbReference type="GO" id="GO:0005524">
    <property type="term" value="F:ATP binding"/>
    <property type="evidence" value="ECO:0007669"/>
    <property type="project" value="UniProtKB-UniRule"/>
</dbReference>
<dbReference type="InterPro" id="IPR023299">
    <property type="entry name" value="ATPase_P-typ_cyto_dom_N"/>
</dbReference>
<dbReference type="InterPro" id="IPR006121">
    <property type="entry name" value="HMA_dom"/>
</dbReference>
<dbReference type="SUPFAM" id="SSF56784">
    <property type="entry name" value="HAD-like"/>
    <property type="match status" value="1"/>
</dbReference>
<dbReference type="Pfam" id="PF00702">
    <property type="entry name" value="Hydrolase"/>
    <property type="match status" value="1"/>
</dbReference>
<dbReference type="InterPro" id="IPR018303">
    <property type="entry name" value="ATPase_P-typ_P_site"/>
</dbReference>
<dbReference type="RefSeq" id="WP_155070560.1">
    <property type="nucleotide sequence ID" value="NZ_WIXO01000001.1"/>
</dbReference>
<feature type="transmembrane region" description="Helical" evidence="12">
    <location>
        <begin position="125"/>
        <end position="142"/>
    </location>
</feature>
<dbReference type="EMBL" id="WIXO01000001">
    <property type="protein sequence ID" value="MTE19128.1"/>
    <property type="molecule type" value="Genomic_DNA"/>
</dbReference>
<keyword evidence="6 12" id="KW-0067">ATP-binding</keyword>
<protein>
    <recommendedName>
        <fullName evidence="11">Cation-transporting P-type ATPase B</fullName>
    </recommendedName>
</protein>
<dbReference type="SFLD" id="SFLDG00002">
    <property type="entry name" value="C1.7:_P-type_atpase_like"/>
    <property type="match status" value="1"/>
</dbReference>
<dbReference type="PROSITE" id="PS50846">
    <property type="entry name" value="HMA_2"/>
    <property type="match status" value="1"/>
</dbReference>
<evidence type="ECO:0000256" key="11">
    <source>
        <dbReference type="ARBA" id="ARBA00074171"/>
    </source>
</evidence>
<feature type="transmembrane region" description="Helical" evidence="12">
    <location>
        <begin position="408"/>
        <end position="430"/>
    </location>
</feature>
<keyword evidence="5 12" id="KW-0547">Nucleotide-binding</keyword>
<dbReference type="NCBIfam" id="TIGR01525">
    <property type="entry name" value="ATPase-IB_hvy"/>
    <property type="match status" value="1"/>
</dbReference>
<dbReference type="FunFam" id="3.30.70.100:FF:000005">
    <property type="entry name" value="Copper-exporting P-type ATPase A"/>
    <property type="match status" value="1"/>
</dbReference>
<evidence type="ECO:0000256" key="6">
    <source>
        <dbReference type="ARBA" id="ARBA00022840"/>
    </source>
</evidence>
<feature type="transmembrane region" description="Helical" evidence="12">
    <location>
        <begin position="186"/>
        <end position="205"/>
    </location>
</feature>
<dbReference type="GO" id="GO:0043682">
    <property type="term" value="F:P-type divalent copper transporter activity"/>
    <property type="evidence" value="ECO:0007669"/>
    <property type="project" value="TreeGrafter"/>
</dbReference>
<dbReference type="Gene3D" id="3.40.1110.10">
    <property type="entry name" value="Calcium-transporting ATPase, cytoplasmic domain N"/>
    <property type="match status" value="1"/>
</dbReference>
<dbReference type="SUPFAM" id="SSF81653">
    <property type="entry name" value="Calcium ATPase, transduction domain A"/>
    <property type="match status" value="1"/>
</dbReference>
<dbReference type="Gene3D" id="3.30.70.100">
    <property type="match status" value="1"/>
</dbReference>
<keyword evidence="9 12" id="KW-0472">Membrane</keyword>
<comment type="caution">
    <text evidence="15">The sequence shown here is derived from an EMBL/GenBank/DDBJ whole genome shotgun (WGS) entry which is preliminary data.</text>
</comment>
<evidence type="ECO:0000256" key="12">
    <source>
        <dbReference type="RuleBase" id="RU362081"/>
    </source>
</evidence>
<evidence type="ECO:0000256" key="2">
    <source>
        <dbReference type="ARBA" id="ARBA00006024"/>
    </source>
</evidence>
<comment type="similarity">
    <text evidence="2 12">Belongs to the cation transport ATPase (P-type) (TC 3.A.3) family. Type IB subfamily.</text>
</comment>
<comment type="subcellular location">
    <subcellularLocation>
        <location evidence="1">Cell membrane</location>
        <topology evidence="1">Multi-pass membrane protein</topology>
    </subcellularLocation>
</comment>
<gene>
    <name evidence="15" type="ORF">F0L17_08300</name>
</gene>
<feature type="transmembrane region" description="Helical" evidence="12">
    <location>
        <begin position="381"/>
        <end position="402"/>
    </location>
</feature>
<dbReference type="PROSITE" id="PS01047">
    <property type="entry name" value="HMA_1"/>
    <property type="match status" value="1"/>
</dbReference>
<evidence type="ECO:0000256" key="5">
    <source>
        <dbReference type="ARBA" id="ARBA00022741"/>
    </source>
</evidence>
<dbReference type="NCBIfam" id="TIGR01511">
    <property type="entry name" value="ATPase-IB1_Cu"/>
    <property type="match status" value="1"/>
</dbReference>
<dbReference type="GO" id="GO:0016887">
    <property type="term" value="F:ATP hydrolysis activity"/>
    <property type="evidence" value="ECO:0007669"/>
    <property type="project" value="InterPro"/>
</dbReference>
<evidence type="ECO:0000259" key="14">
    <source>
        <dbReference type="PROSITE" id="PS50846"/>
    </source>
</evidence>
<dbReference type="Gene3D" id="3.40.50.1000">
    <property type="entry name" value="HAD superfamily/HAD-like"/>
    <property type="match status" value="1"/>
</dbReference>
<evidence type="ECO:0000256" key="1">
    <source>
        <dbReference type="ARBA" id="ARBA00004651"/>
    </source>
</evidence>
<dbReference type="InterPro" id="IPR023214">
    <property type="entry name" value="HAD_sf"/>
</dbReference>
<dbReference type="InterPro" id="IPR059000">
    <property type="entry name" value="ATPase_P-type_domA"/>
</dbReference>
<comment type="catalytic activity">
    <reaction evidence="10">
        <text>ATP + H2O = ADP + phosphate + H(+)</text>
        <dbReference type="Rhea" id="RHEA:13065"/>
        <dbReference type="ChEBI" id="CHEBI:15377"/>
        <dbReference type="ChEBI" id="CHEBI:15378"/>
        <dbReference type="ChEBI" id="CHEBI:30616"/>
        <dbReference type="ChEBI" id="CHEBI:43474"/>
        <dbReference type="ChEBI" id="CHEBI:456216"/>
    </reaction>
</comment>
<feature type="transmembrane region" description="Helical" evidence="12">
    <location>
        <begin position="225"/>
        <end position="244"/>
    </location>
</feature>
<dbReference type="Pfam" id="PF00122">
    <property type="entry name" value="E1-E2_ATPase"/>
    <property type="match status" value="1"/>
</dbReference>
<evidence type="ECO:0000256" key="8">
    <source>
        <dbReference type="ARBA" id="ARBA00022989"/>
    </source>
</evidence>
<keyword evidence="4 12" id="KW-0479">Metal-binding</keyword>
<dbReference type="InterPro" id="IPR001757">
    <property type="entry name" value="P_typ_ATPase"/>
</dbReference>
<dbReference type="InterPro" id="IPR023298">
    <property type="entry name" value="ATPase_P-typ_TM_dom_sf"/>
</dbReference>
<keyword evidence="7" id="KW-1278">Translocase</keyword>
<dbReference type="Gene3D" id="2.70.150.10">
    <property type="entry name" value="Calcium-transporting ATPase, cytoplasmic transduction domain A"/>
    <property type="match status" value="1"/>
</dbReference>
<evidence type="ECO:0000256" key="13">
    <source>
        <dbReference type="SAM" id="MobiDB-lite"/>
    </source>
</evidence>
<organism evidence="15 16">
    <name type="scientific">Streptomyces taklimakanensis</name>
    <dbReference type="NCBI Taxonomy" id="2569853"/>
    <lineage>
        <taxon>Bacteria</taxon>
        <taxon>Bacillati</taxon>
        <taxon>Actinomycetota</taxon>
        <taxon>Actinomycetes</taxon>
        <taxon>Kitasatosporales</taxon>
        <taxon>Streptomycetaceae</taxon>
        <taxon>Streptomyces</taxon>
    </lineage>
</organism>
<keyword evidence="12" id="KW-1003">Cell membrane</keyword>
<sequence>MTTTTTTTTTTAAEAPAGADEVELAIGGMTCASCAARVERKLNRMDGVTATVNFATERARVTHADGVTVDDLIATVEKTGYTARLPEPPAPQRGGDGARRADEASGDDTGDGGADGALTALRQRFLVSLTLSVPVVLLSMVPALQFEYWQWLCLTLAAPVVVWGALPFHRAALKGARHGAATMDTLVSLGTLAAFGWSLWALFLGDAGMPGMRHGFDLTVSRADASSALYLEVAAGVTTFILLGRWLEARSKRSAGAALRALLELGARDVTVLRGGREESIPVAELRVGTRFLVRPGEKIATDGRVVEGASAVDASMLTGESVPVDVGVGDTVTGATVNTSGRLVVEATRVGSDTQLARMARMVEDAQNGKAEVQRLADRVSAVFVPVVLLIALATLGYWLGTGEGPAAAFTAAVAVLIIACPCALGLATPTALMVGTGRGAQLGILIKGPEVLESTRAVDTVVLDKTGTVTTGRMTLRAVHVARGEDETEVLRLAGALEHASEHPVARAIAAAAIERVGPLPTPEDFVNLPGLGVRGTVEGGEVAVGRGGPSAGFAAELPPELAEARAAAEAEGHTAVVVVRDGRARGVLAVADAVKETSAEAVARLRALGLTPILLTGDNRAVAESVAREVGIEEVIAEVMPQDKVDAVRRLQTEGRSVAMVGDGVNDAAALAQADLGLAMGTGTDAAIEAGDLTLVRGDLRVAADAIRLARRTLGTIKGNLFWAFGYNVAALPLAAAGLLNPMIAGAAMAFSSVFVVTNSLRLRTFR</sequence>
<dbReference type="InterPro" id="IPR036412">
    <property type="entry name" value="HAD-like_sf"/>
</dbReference>
<dbReference type="CDD" id="cd00371">
    <property type="entry name" value="HMA"/>
    <property type="match status" value="1"/>
</dbReference>
<dbReference type="AlphaFoldDB" id="A0A6G2BA41"/>
<evidence type="ECO:0000256" key="7">
    <source>
        <dbReference type="ARBA" id="ARBA00022967"/>
    </source>
</evidence>
<keyword evidence="16" id="KW-1185">Reference proteome</keyword>
<dbReference type="FunFam" id="2.70.150.10:FF:000002">
    <property type="entry name" value="Copper-transporting ATPase 1, putative"/>
    <property type="match status" value="1"/>
</dbReference>
<name>A0A6G2BA41_9ACTN</name>
<feature type="region of interest" description="Disordered" evidence="13">
    <location>
        <begin position="80"/>
        <end position="113"/>
    </location>
</feature>
<evidence type="ECO:0000256" key="4">
    <source>
        <dbReference type="ARBA" id="ARBA00022723"/>
    </source>
</evidence>
<evidence type="ECO:0000313" key="15">
    <source>
        <dbReference type="EMBL" id="MTE19128.1"/>
    </source>
</evidence>
<dbReference type="InterPro" id="IPR036163">
    <property type="entry name" value="HMA_dom_sf"/>
</dbReference>
<dbReference type="InterPro" id="IPR008250">
    <property type="entry name" value="ATPase_P-typ_transduc_dom_A_sf"/>
</dbReference>
<feature type="transmembrane region" description="Helical" evidence="12">
    <location>
        <begin position="148"/>
        <end position="166"/>
    </location>
</feature>
<dbReference type="CDD" id="cd02094">
    <property type="entry name" value="P-type_ATPase_Cu-like"/>
    <property type="match status" value="1"/>
</dbReference>
<dbReference type="InterPro" id="IPR044492">
    <property type="entry name" value="P_typ_ATPase_HD_dom"/>
</dbReference>
<dbReference type="InterPro" id="IPR017969">
    <property type="entry name" value="Heavy-metal-associated_CS"/>
</dbReference>
<dbReference type="PANTHER" id="PTHR43520:SF8">
    <property type="entry name" value="P-TYPE CU(+) TRANSPORTER"/>
    <property type="match status" value="1"/>
</dbReference>
<dbReference type="Proteomes" id="UP000473014">
    <property type="component" value="Unassembled WGS sequence"/>
</dbReference>
<evidence type="ECO:0000256" key="10">
    <source>
        <dbReference type="ARBA" id="ARBA00049360"/>
    </source>
</evidence>
<proteinExistence type="inferred from homology"/>
<dbReference type="PRINTS" id="PR00119">
    <property type="entry name" value="CATATPASE"/>
</dbReference>
<reference evidence="15 16" key="1">
    <citation type="submission" date="2019-11" db="EMBL/GenBank/DDBJ databases">
        <authorList>
            <person name="Yuan L."/>
        </authorList>
    </citation>
    <scope>NUCLEOTIDE SEQUENCE [LARGE SCALE GENOMIC DNA]</scope>
    <source>
        <strain evidence="15 16">TRM43335</strain>
    </source>
</reference>